<proteinExistence type="predicted"/>
<evidence type="ECO:0000256" key="1">
    <source>
        <dbReference type="ARBA" id="ARBA00022801"/>
    </source>
</evidence>
<gene>
    <name evidence="3" type="ORF">FYJ60_11120</name>
</gene>
<dbReference type="Gene3D" id="3.90.320.10">
    <property type="match status" value="1"/>
</dbReference>
<reference evidence="3 4" key="1">
    <citation type="submission" date="2019-08" db="EMBL/GenBank/DDBJ databases">
        <title>In-depth cultivation of the pig gut microbiome towards novel bacterial diversity and tailored functional studies.</title>
        <authorList>
            <person name="Wylensek D."/>
            <person name="Hitch T.C.A."/>
            <person name="Clavel T."/>
        </authorList>
    </citation>
    <scope>NUCLEOTIDE SEQUENCE [LARGE SCALE GENOMIC DNA]</scope>
    <source>
        <strain evidence="3 4">Oil+RF-744-WCA-WT-13</strain>
    </source>
</reference>
<keyword evidence="1" id="KW-0378">Hydrolase</keyword>
<protein>
    <submittedName>
        <fullName evidence="3">YqaJ viral recombinase family protein</fullName>
    </submittedName>
</protein>
<dbReference type="PANTHER" id="PTHR46609">
    <property type="entry name" value="EXONUCLEASE, PHAGE-TYPE/RECB, C-TERMINAL DOMAIN-CONTAINING PROTEIN"/>
    <property type="match status" value="1"/>
</dbReference>
<evidence type="ECO:0000313" key="4">
    <source>
        <dbReference type="Proteomes" id="UP000466864"/>
    </source>
</evidence>
<dbReference type="NCBIfam" id="TIGR03033">
    <property type="entry name" value="phage_rel_nuc"/>
    <property type="match status" value="1"/>
</dbReference>
<dbReference type="RefSeq" id="WP_154458760.1">
    <property type="nucleotide sequence ID" value="NZ_VUMV01000009.1"/>
</dbReference>
<dbReference type="PANTHER" id="PTHR46609:SF6">
    <property type="entry name" value="EXONUCLEASE, PHAGE-TYPE_RECB, C-TERMINAL DOMAIN-CONTAINING PROTEIN-RELATED"/>
    <property type="match status" value="1"/>
</dbReference>
<feature type="domain" description="YqaJ viral recombinase" evidence="2">
    <location>
        <begin position="13"/>
        <end position="155"/>
    </location>
</feature>
<dbReference type="InterPro" id="IPR011335">
    <property type="entry name" value="Restrct_endonuc-II-like"/>
</dbReference>
<dbReference type="EMBL" id="VUMV01000009">
    <property type="protein sequence ID" value="MST82857.1"/>
    <property type="molecule type" value="Genomic_DNA"/>
</dbReference>
<name>A0A7X2P9S6_9FIRM</name>
<dbReference type="InterPro" id="IPR051703">
    <property type="entry name" value="NF-kappa-B_Signaling_Reg"/>
</dbReference>
<dbReference type="SUPFAM" id="SSF52980">
    <property type="entry name" value="Restriction endonuclease-like"/>
    <property type="match status" value="1"/>
</dbReference>
<dbReference type="AlphaFoldDB" id="A0A7X2P9S6"/>
<evidence type="ECO:0000313" key="3">
    <source>
        <dbReference type="EMBL" id="MST82857.1"/>
    </source>
</evidence>
<accession>A0A7X2P9S6</accession>
<evidence type="ECO:0000259" key="2">
    <source>
        <dbReference type="Pfam" id="PF09588"/>
    </source>
</evidence>
<sequence>MAVHMIILKDRKDWLAHRNGRIGGSDCAAILGMNPYKTNVQLWEEKTGRCTPEDISGKPYVQYGHDAEPHLRALYALDHPDSRIFYTDNNMWLNDKFPWAHASLDGWLVDRNGRKGILEIKTTNIMQSMTKEKWNDRIPDNYYLQVLHYLMVTEFEFVELKAQLKYEYSDPESLFLNTRHYHIERADVEEDIKFLEKKENQFWEDIKSDHRPALILPEI</sequence>
<dbReference type="InterPro" id="IPR017482">
    <property type="entry name" value="Lambda-type_endonuclease"/>
</dbReference>
<dbReference type="InterPro" id="IPR011604">
    <property type="entry name" value="PDDEXK-like_dom_sf"/>
</dbReference>
<dbReference type="Proteomes" id="UP000466864">
    <property type="component" value="Unassembled WGS sequence"/>
</dbReference>
<comment type="caution">
    <text evidence="3">The sequence shown here is derived from an EMBL/GenBank/DDBJ whole genome shotgun (WGS) entry which is preliminary data.</text>
</comment>
<organism evidence="3 4">
    <name type="scientific">Bilifractor porci</name>
    <dbReference type="NCBI Taxonomy" id="2606636"/>
    <lineage>
        <taxon>Bacteria</taxon>
        <taxon>Bacillati</taxon>
        <taxon>Bacillota</taxon>
        <taxon>Clostridia</taxon>
        <taxon>Lachnospirales</taxon>
        <taxon>Lachnospiraceae</taxon>
        <taxon>Bilifractor</taxon>
    </lineage>
</organism>
<keyword evidence="4" id="KW-1185">Reference proteome</keyword>
<dbReference type="GO" id="GO:0016787">
    <property type="term" value="F:hydrolase activity"/>
    <property type="evidence" value="ECO:0007669"/>
    <property type="project" value="UniProtKB-KW"/>
</dbReference>
<dbReference type="Pfam" id="PF09588">
    <property type="entry name" value="YqaJ"/>
    <property type="match status" value="1"/>
</dbReference>
<dbReference type="InterPro" id="IPR019080">
    <property type="entry name" value="YqaJ_viral_recombinase"/>
</dbReference>